<evidence type="ECO:0000256" key="6">
    <source>
        <dbReference type="ARBA" id="ARBA00023067"/>
    </source>
</evidence>
<sequence length="1047" mass="116990">MSQLAGLTDVFNESQDGLQSHGRLVKSLTKIYNRVTLNEFWDPFLHHLKYSLIIFKQEPAVDRTLEFVARFVTSFMARPGGKELKKDGCHSDEEEAQELPPILLKLFSFLLENHDANSRAVRYRVCQLINMLLVNMGEGAMIEDQLYDSIFSCLLVRLRDKFSVVRAQAVLAASRLQDPTDPNCPIIKAYLFLMNCDPTADVRRAVLSSIAPSVLTLPDMLERTHDVKESVRRLAYQMLAEKVHMKALTIAQRIRLLQDGLNDRVGSVRDTCASRLLQAWLRYCSGNALDLLTCLDVESSADISAQAMESLFKKAPVTELLSNFDLLTDEHVVALDSITAEKVFYWRCLCVHVKSLGTQAEQYLDQLLPNVTAFCLYINKVFEKLKGMSDPEEQLTKDFVMQQLLKLASVLDLSDEVGRRHLSQLIYDLLVDDQVSHTLIEPLVNIYRELYLDEMAFIDQLVTVISDVRLPMSTEVKQLSEDKQRKVDIKLAGLRVKLNELREELDECVETEDFSRAAEVKNQLKEVEMNRSLLLDQSKPQVVQISTAKSDPTTLLKCMTVVCEMLQGVHLNTLIPSLQTLCETLILPGVTSGEAAVRNMAVKALGLCCLLDQDTARTHLLLFTQVSQFDLETVQLTALRVTFDLFHLYGMEAFLNVVSNDTARQNESGDDMASDEAMSEIEAMMSEMNTGVVDDASTPSCAQSIIRFLIGLLDSESCEVRSVVAEGLAKLLLSGRVVSAKLLSRLVLIWYNPVTEDDTLLRHCLGAFFPIYAFASVANQEVVEEAFLPTLLTLMNAPATSPLSEVNINNVAQLLIQLTNSHHLVKCHGLSVTDITQSCCHDNLAVRVCNEILKDPNSFNMRVLCKVLTCLEMSEGNNSKLKELKVLAKNLLDEVKDRQCVKALEKFQQTVKQLLRATVVRQSVNGVTSGDDRAHVTQSDSESESPMQNDTCISSTASVRRTGRKVNKMQTVSPISTQDDDTSVSDAENSVFSEAQQTPIATPTPVATRTKRTTRATRRKPVRDVSNPRVNLRSQINAVATTPAKNK</sequence>
<dbReference type="Proteomes" id="UP001209878">
    <property type="component" value="Unassembled WGS sequence"/>
</dbReference>
<organism evidence="12 13">
    <name type="scientific">Ridgeia piscesae</name>
    <name type="common">Tubeworm</name>
    <dbReference type="NCBI Taxonomy" id="27915"/>
    <lineage>
        <taxon>Eukaryota</taxon>
        <taxon>Metazoa</taxon>
        <taxon>Spiralia</taxon>
        <taxon>Lophotrochozoa</taxon>
        <taxon>Annelida</taxon>
        <taxon>Polychaeta</taxon>
        <taxon>Sedentaria</taxon>
        <taxon>Canalipalpata</taxon>
        <taxon>Sabellida</taxon>
        <taxon>Siboglinidae</taxon>
        <taxon>Ridgeia</taxon>
    </lineage>
</organism>
<evidence type="ECO:0000256" key="5">
    <source>
        <dbReference type="ARBA" id="ARBA00022776"/>
    </source>
</evidence>
<feature type="domain" description="Nuclear condensin complex subunit 3 C-terminal" evidence="11">
    <location>
        <begin position="557"/>
        <end position="872"/>
    </location>
</feature>
<dbReference type="PANTHER" id="PTHR14418">
    <property type="entry name" value="CONDENSIN COMPLEX SUBUNIT 3-RELATED"/>
    <property type="match status" value="1"/>
</dbReference>
<evidence type="ECO:0000256" key="3">
    <source>
        <dbReference type="ARBA" id="ARBA00022454"/>
    </source>
</evidence>
<evidence type="ECO:0000256" key="1">
    <source>
        <dbReference type="ARBA" id="ARBA00004286"/>
    </source>
</evidence>
<feature type="region of interest" description="Disordered" evidence="9">
    <location>
        <begin position="926"/>
        <end position="1026"/>
    </location>
</feature>
<feature type="compositionally biased region" description="Polar residues" evidence="9">
    <location>
        <begin position="936"/>
        <end position="959"/>
    </location>
</feature>
<evidence type="ECO:0008006" key="14">
    <source>
        <dbReference type="Google" id="ProtNLM"/>
    </source>
</evidence>
<keyword evidence="5" id="KW-0498">Mitosis</keyword>
<evidence type="ECO:0000256" key="8">
    <source>
        <dbReference type="SAM" id="Coils"/>
    </source>
</evidence>
<keyword evidence="7" id="KW-0131">Cell cycle</keyword>
<feature type="compositionally biased region" description="Polar residues" evidence="9">
    <location>
        <begin position="984"/>
        <end position="1000"/>
    </location>
</feature>
<dbReference type="InterPro" id="IPR011989">
    <property type="entry name" value="ARM-like"/>
</dbReference>
<evidence type="ECO:0000313" key="13">
    <source>
        <dbReference type="Proteomes" id="UP001209878"/>
    </source>
</evidence>
<accession>A0AAD9L1B7</accession>
<dbReference type="GO" id="GO:0051301">
    <property type="term" value="P:cell division"/>
    <property type="evidence" value="ECO:0007669"/>
    <property type="project" value="UniProtKB-KW"/>
</dbReference>
<evidence type="ECO:0000256" key="7">
    <source>
        <dbReference type="ARBA" id="ARBA00023306"/>
    </source>
</evidence>
<evidence type="ECO:0000256" key="2">
    <source>
        <dbReference type="ARBA" id="ARBA00006533"/>
    </source>
</evidence>
<name>A0AAD9L1B7_RIDPI</name>
<evidence type="ECO:0000256" key="4">
    <source>
        <dbReference type="ARBA" id="ARBA00022618"/>
    </source>
</evidence>
<evidence type="ECO:0000256" key="9">
    <source>
        <dbReference type="SAM" id="MobiDB-lite"/>
    </source>
</evidence>
<dbReference type="PANTHER" id="PTHR14418:SF5">
    <property type="entry name" value="CONDENSIN COMPLEX SUBUNIT 3"/>
    <property type="match status" value="1"/>
</dbReference>
<dbReference type="InterPro" id="IPR025977">
    <property type="entry name" value="Cnd3_C"/>
</dbReference>
<reference evidence="12" key="1">
    <citation type="journal article" date="2023" name="Mol. Biol. Evol.">
        <title>Third-Generation Sequencing Reveals the Adaptive Role of the Epigenome in Three Deep-Sea Polychaetes.</title>
        <authorList>
            <person name="Perez M."/>
            <person name="Aroh O."/>
            <person name="Sun Y."/>
            <person name="Lan Y."/>
            <person name="Juniper S.K."/>
            <person name="Young C.R."/>
            <person name="Angers B."/>
            <person name="Qian P.Y."/>
        </authorList>
    </citation>
    <scope>NUCLEOTIDE SEQUENCE</scope>
    <source>
        <strain evidence="12">R07B-5</strain>
    </source>
</reference>
<evidence type="ECO:0000259" key="11">
    <source>
        <dbReference type="Pfam" id="PF12719"/>
    </source>
</evidence>
<dbReference type="EMBL" id="JAODUO010000392">
    <property type="protein sequence ID" value="KAK2181549.1"/>
    <property type="molecule type" value="Genomic_DNA"/>
</dbReference>
<keyword evidence="6" id="KW-0226">DNA condensation</keyword>
<dbReference type="Pfam" id="PF12719">
    <property type="entry name" value="Cnd3"/>
    <property type="match status" value="1"/>
</dbReference>
<keyword evidence="13" id="KW-1185">Reference proteome</keyword>
<keyword evidence="3" id="KW-0158">Chromosome</keyword>
<dbReference type="InterPro" id="IPR016024">
    <property type="entry name" value="ARM-type_fold"/>
</dbReference>
<comment type="subcellular location">
    <subcellularLocation>
        <location evidence="1">Chromosome</location>
    </subcellularLocation>
</comment>
<dbReference type="GO" id="GO:0007076">
    <property type="term" value="P:mitotic chromosome condensation"/>
    <property type="evidence" value="ECO:0007669"/>
    <property type="project" value="InterPro"/>
</dbReference>
<feature type="coiled-coil region" evidence="8">
    <location>
        <begin position="484"/>
        <end position="537"/>
    </location>
</feature>
<dbReference type="GO" id="GO:0000793">
    <property type="term" value="C:condensed chromosome"/>
    <property type="evidence" value="ECO:0007669"/>
    <property type="project" value="TreeGrafter"/>
</dbReference>
<gene>
    <name evidence="12" type="ORF">NP493_393g02026</name>
</gene>
<keyword evidence="8" id="KW-0175">Coiled coil</keyword>
<protein>
    <recommendedName>
        <fullName evidence="14">Condensin complex subunit 3</fullName>
    </recommendedName>
</protein>
<dbReference type="Pfam" id="PF02151">
    <property type="entry name" value="UVR"/>
    <property type="match status" value="1"/>
</dbReference>
<dbReference type="GO" id="GO:0000796">
    <property type="term" value="C:condensin complex"/>
    <property type="evidence" value="ECO:0007669"/>
    <property type="project" value="InterPro"/>
</dbReference>
<dbReference type="Gene3D" id="1.25.10.10">
    <property type="entry name" value="Leucine-rich Repeat Variant"/>
    <property type="match status" value="2"/>
</dbReference>
<feature type="compositionally biased region" description="Polar residues" evidence="9">
    <location>
        <begin position="968"/>
        <end position="977"/>
    </location>
</feature>
<evidence type="ECO:0000313" key="12">
    <source>
        <dbReference type="EMBL" id="KAK2181549.1"/>
    </source>
</evidence>
<proteinExistence type="inferred from homology"/>
<feature type="compositionally biased region" description="Basic residues" evidence="9">
    <location>
        <begin position="1009"/>
        <end position="1021"/>
    </location>
</feature>
<evidence type="ECO:0000259" key="10">
    <source>
        <dbReference type="Pfam" id="PF02151"/>
    </source>
</evidence>
<keyword evidence="4" id="KW-0132">Cell division</keyword>
<dbReference type="AlphaFoldDB" id="A0AAD9L1B7"/>
<comment type="similarity">
    <text evidence="2">Belongs to the CND3 (condensin subunit 3) family.</text>
</comment>
<dbReference type="InterPro" id="IPR027165">
    <property type="entry name" value="CND3"/>
</dbReference>
<dbReference type="GO" id="GO:0005737">
    <property type="term" value="C:cytoplasm"/>
    <property type="evidence" value="ECO:0007669"/>
    <property type="project" value="TreeGrafter"/>
</dbReference>
<dbReference type="InterPro" id="IPR001943">
    <property type="entry name" value="UVR_dom"/>
</dbReference>
<dbReference type="SUPFAM" id="SSF48371">
    <property type="entry name" value="ARM repeat"/>
    <property type="match status" value="1"/>
</dbReference>
<comment type="caution">
    <text evidence="12">The sequence shown here is derived from an EMBL/GenBank/DDBJ whole genome shotgun (WGS) entry which is preliminary data.</text>
</comment>
<feature type="domain" description="UVR" evidence="10">
    <location>
        <begin position="497"/>
        <end position="528"/>
    </location>
</feature>